<dbReference type="NCBIfam" id="TIGR00585">
    <property type="entry name" value="mutl"/>
    <property type="match status" value="1"/>
</dbReference>
<dbReference type="InterPro" id="IPR002099">
    <property type="entry name" value="MutL/Mlh/PMS"/>
</dbReference>
<dbReference type="InterPro" id="IPR042121">
    <property type="entry name" value="MutL_C_regsub"/>
</dbReference>
<name>A0A2P6NQB8_9EUKA</name>
<dbReference type="InterPro" id="IPR038973">
    <property type="entry name" value="MutL/Mlh/Pms-like"/>
</dbReference>
<dbReference type="SMART" id="SM01340">
    <property type="entry name" value="DNA_mis_repair"/>
    <property type="match status" value="1"/>
</dbReference>
<dbReference type="STRING" id="1890364.A0A2P6NQB8"/>
<dbReference type="CDD" id="cd03484">
    <property type="entry name" value="MutL_Trans_hPMS_2_like"/>
    <property type="match status" value="1"/>
</dbReference>
<feature type="compositionally biased region" description="Basic and acidic residues" evidence="3">
    <location>
        <begin position="502"/>
        <end position="525"/>
    </location>
</feature>
<feature type="region of interest" description="Disordered" evidence="3">
    <location>
        <begin position="457"/>
        <end position="525"/>
    </location>
</feature>
<organism evidence="6 7">
    <name type="scientific">Planoprotostelium fungivorum</name>
    <dbReference type="NCBI Taxonomy" id="1890364"/>
    <lineage>
        <taxon>Eukaryota</taxon>
        <taxon>Amoebozoa</taxon>
        <taxon>Evosea</taxon>
        <taxon>Variosea</taxon>
        <taxon>Cavosteliida</taxon>
        <taxon>Cavosteliaceae</taxon>
        <taxon>Planoprotostelium</taxon>
    </lineage>
</organism>
<dbReference type="GO" id="GO:0016887">
    <property type="term" value="F:ATP hydrolysis activity"/>
    <property type="evidence" value="ECO:0007669"/>
    <property type="project" value="InterPro"/>
</dbReference>
<dbReference type="PROSITE" id="PS00058">
    <property type="entry name" value="DNA_MISMATCH_REPAIR_1"/>
    <property type="match status" value="1"/>
</dbReference>
<comment type="similarity">
    <text evidence="1">Belongs to the DNA mismatch repair MutL/HexB family.</text>
</comment>
<dbReference type="InterPro" id="IPR014762">
    <property type="entry name" value="DNA_mismatch_repair_CS"/>
</dbReference>
<dbReference type="InterPro" id="IPR020568">
    <property type="entry name" value="Ribosomal_Su5_D2-typ_SF"/>
</dbReference>
<dbReference type="SMART" id="SM00853">
    <property type="entry name" value="MutL_C"/>
    <property type="match status" value="1"/>
</dbReference>
<dbReference type="SUPFAM" id="SSF54211">
    <property type="entry name" value="Ribosomal protein S5 domain 2-like"/>
    <property type="match status" value="1"/>
</dbReference>
<feature type="region of interest" description="Disordered" evidence="3">
    <location>
        <begin position="376"/>
        <end position="427"/>
    </location>
</feature>
<feature type="domain" description="DNA mismatch repair protein S5" evidence="5">
    <location>
        <begin position="214"/>
        <end position="333"/>
    </location>
</feature>
<dbReference type="GO" id="GO:0005524">
    <property type="term" value="F:ATP binding"/>
    <property type="evidence" value="ECO:0007669"/>
    <property type="project" value="InterPro"/>
</dbReference>
<evidence type="ECO:0000256" key="3">
    <source>
        <dbReference type="SAM" id="MobiDB-lite"/>
    </source>
</evidence>
<dbReference type="InterPro" id="IPR036890">
    <property type="entry name" value="HATPase_C_sf"/>
</dbReference>
<dbReference type="InterPro" id="IPR013507">
    <property type="entry name" value="DNA_mismatch_S5_2-like"/>
</dbReference>
<evidence type="ECO:0000256" key="2">
    <source>
        <dbReference type="ARBA" id="ARBA00022763"/>
    </source>
</evidence>
<dbReference type="GO" id="GO:0030983">
    <property type="term" value="F:mismatched DNA binding"/>
    <property type="evidence" value="ECO:0007669"/>
    <property type="project" value="InterPro"/>
</dbReference>
<dbReference type="GO" id="GO:0006298">
    <property type="term" value="P:mismatch repair"/>
    <property type="evidence" value="ECO:0007669"/>
    <property type="project" value="InterPro"/>
</dbReference>
<dbReference type="Pfam" id="PF08676">
    <property type="entry name" value="MutL_C"/>
    <property type="match status" value="1"/>
</dbReference>
<evidence type="ECO:0000259" key="5">
    <source>
        <dbReference type="SMART" id="SM01340"/>
    </source>
</evidence>
<dbReference type="AlphaFoldDB" id="A0A2P6NQB8"/>
<dbReference type="Gene3D" id="3.30.1540.20">
    <property type="entry name" value="MutL, C-terminal domain, dimerisation subdomain"/>
    <property type="match status" value="1"/>
</dbReference>
<comment type="caution">
    <text evidence="6">The sequence shown here is derived from an EMBL/GenBank/DDBJ whole genome shotgun (WGS) entry which is preliminary data.</text>
</comment>
<dbReference type="EMBL" id="MDYQ01000035">
    <property type="protein sequence ID" value="PRP86098.1"/>
    <property type="molecule type" value="Genomic_DNA"/>
</dbReference>
<dbReference type="InterPro" id="IPR014721">
    <property type="entry name" value="Ribsml_uS5_D2-typ_fold_subgr"/>
</dbReference>
<feature type="compositionally biased region" description="Basic and acidic residues" evidence="3">
    <location>
        <begin position="460"/>
        <end position="477"/>
    </location>
</feature>
<dbReference type="InterPro" id="IPR037198">
    <property type="entry name" value="MutL_C_sf"/>
</dbReference>
<dbReference type="Pfam" id="PF01119">
    <property type="entry name" value="DNA_mis_repair"/>
    <property type="match status" value="1"/>
</dbReference>
<dbReference type="Gene3D" id="3.30.565.10">
    <property type="entry name" value="Histidine kinase-like ATPase, C-terminal domain"/>
    <property type="match status" value="1"/>
</dbReference>
<proteinExistence type="inferred from homology"/>
<sequence length="799" mass="90551">MIRSISGASVHKICAGQVIIDAVGVVKELIENAVDASANVIEIHLYDHGFEKIIVADNGHGISDTDVHTIARKHHTSKLRKFEDLDGVHTFGFRGEALNSLSSLSSLSIHTRNASSAGKMITFEKDGGTSSVEEKRRGHIGTTVSVFELFRDVPVRRQEWQINKKKEGCRIMSIIQSYAIISTGIKIVAYHHDGTKRNASATLVTSGTSLASNLSEVFGTQFVGTLDHVEFSFEDSHVRGMISKRNTESCRLSNDRRFFYVNGRPVDLPKMARCIAETYKNFLGKSHAAVVLNFEIPTDRYDVNVTPDKRKILLHDESRLVESFRRKFQEYFEAAEVSTKSLGRLTCSGEITLPGSQDSPPPSPLKRTEKKLSQFMLSTTSKGPRRDTSPAMKRTESKLSKFMLRSTSSQSSQESTLSPSLPKSVDDLSVQTTCITNQSELEGNRLSQFMLNENSAGRFGKLETSEEPPKKKMRLEAVTEEEKDPREFARETEPDGSSQGEGLRHEKSVRSRDLKELSMEDSREEPRIMSDLEWRRQKGRVNTTTSVINMNISMREIEEGWRKRCNERDVNTCGLQDFHSTENMQRIMEKRHFEEMKVIGQFNSAFIITELDGVLFIIDQHATDEKYNYETLQSECKLSRQRLLQPELVQMTAEEKMIVRDHIAVFQRCGFDFACDEEEVRLTCFPFSKNKSFGKYGACVLRDSITLACRLTTLDIFEMINMLREDPSLDCRPSGMNTLFASRACRRSVMFGDPLKGAEMKRIVKNMATLKNPWCCPHGRPTMSYLTDLKKINGMENEE</sequence>
<dbReference type="GO" id="GO:0032389">
    <property type="term" value="C:MutLalpha complex"/>
    <property type="evidence" value="ECO:0007669"/>
    <property type="project" value="TreeGrafter"/>
</dbReference>
<dbReference type="PANTHER" id="PTHR10073">
    <property type="entry name" value="DNA MISMATCH REPAIR PROTEIN MLH, PMS, MUTL"/>
    <property type="match status" value="1"/>
</dbReference>
<evidence type="ECO:0000313" key="7">
    <source>
        <dbReference type="Proteomes" id="UP000241769"/>
    </source>
</evidence>
<gene>
    <name evidence="6" type="ORF">PROFUN_03085</name>
</gene>
<dbReference type="GO" id="GO:0140664">
    <property type="term" value="F:ATP-dependent DNA damage sensor activity"/>
    <property type="evidence" value="ECO:0007669"/>
    <property type="project" value="InterPro"/>
</dbReference>
<evidence type="ECO:0000313" key="6">
    <source>
        <dbReference type="EMBL" id="PRP86098.1"/>
    </source>
</evidence>
<dbReference type="OrthoDB" id="10254304at2759"/>
<evidence type="ECO:0000259" key="4">
    <source>
        <dbReference type="SMART" id="SM00853"/>
    </source>
</evidence>
<keyword evidence="2" id="KW-0227">DNA damage</keyword>
<feature type="domain" description="MutL C-terminal dimerisation" evidence="4">
    <location>
        <begin position="598"/>
        <end position="755"/>
    </location>
</feature>
<accession>A0A2P6NQB8</accession>
<dbReference type="FunCoup" id="A0A2P6NQB8">
    <property type="interactions" value="441"/>
</dbReference>
<dbReference type="InterPro" id="IPR014790">
    <property type="entry name" value="MutL_C"/>
</dbReference>
<dbReference type="Gene3D" id="3.30.230.10">
    <property type="match status" value="1"/>
</dbReference>
<dbReference type="Proteomes" id="UP000241769">
    <property type="component" value="Unassembled WGS sequence"/>
</dbReference>
<protein>
    <submittedName>
        <fullName evidence="6">Uncharacterized protein</fullName>
    </submittedName>
</protein>
<dbReference type="SUPFAM" id="SSF55874">
    <property type="entry name" value="ATPase domain of HSP90 chaperone/DNA topoisomerase II/histidine kinase"/>
    <property type="match status" value="1"/>
</dbReference>
<feature type="compositionally biased region" description="Low complexity" evidence="3">
    <location>
        <begin position="406"/>
        <end position="422"/>
    </location>
</feature>
<keyword evidence="7" id="KW-1185">Reference proteome</keyword>
<dbReference type="PANTHER" id="PTHR10073:SF52">
    <property type="entry name" value="MISMATCH REPAIR ENDONUCLEASE PMS2"/>
    <property type="match status" value="1"/>
</dbReference>
<dbReference type="InParanoid" id="A0A2P6NQB8"/>
<dbReference type="InterPro" id="IPR042120">
    <property type="entry name" value="MutL_C_dimsub"/>
</dbReference>
<reference evidence="6 7" key="1">
    <citation type="journal article" date="2018" name="Genome Biol. Evol.">
        <title>Multiple Roots of Fruiting Body Formation in Amoebozoa.</title>
        <authorList>
            <person name="Hillmann F."/>
            <person name="Forbes G."/>
            <person name="Novohradska S."/>
            <person name="Ferling I."/>
            <person name="Riege K."/>
            <person name="Groth M."/>
            <person name="Westermann M."/>
            <person name="Marz M."/>
            <person name="Spaller T."/>
            <person name="Winckler T."/>
            <person name="Schaap P."/>
            <person name="Glockner G."/>
        </authorList>
    </citation>
    <scope>NUCLEOTIDE SEQUENCE [LARGE SCALE GENOMIC DNA]</scope>
    <source>
        <strain evidence="6 7">Jena</strain>
    </source>
</reference>
<feature type="compositionally biased region" description="Basic and acidic residues" evidence="3">
    <location>
        <begin position="483"/>
        <end position="493"/>
    </location>
</feature>
<feature type="compositionally biased region" description="Basic and acidic residues" evidence="3">
    <location>
        <begin position="384"/>
        <end position="399"/>
    </location>
</feature>
<dbReference type="SUPFAM" id="SSF118116">
    <property type="entry name" value="DNA mismatch repair protein MutL"/>
    <property type="match status" value="1"/>
</dbReference>
<evidence type="ECO:0000256" key="1">
    <source>
        <dbReference type="ARBA" id="ARBA00006082"/>
    </source>
</evidence>
<dbReference type="FunFam" id="3.30.565.10:FF:000017">
    <property type="entry name" value="PMS1 homolog 1, mismatch repair system component"/>
    <property type="match status" value="1"/>
</dbReference>
<dbReference type="Pfam" id="PF13589">
    <property type="entry name" value="HATPase_c_3"/>
    <property type="match status" value="1"/>
</dbReference>
<dbReference type="Gene3D" id="3.30.1370.100">
    <property type="entry name" value="MutL, C-terminal domain, regulatory subdomain"/>
    <property type="match status" value="1"/>
</dbReference>